<evidence type="ECO:0000256" key="3">
    <source>
        <dbReference type="ARBA" id="ARBA00022676"/>
    </source>
</evidence>
<organism evidence="6 7">
    <name type="scientific">Nocardia terpenica</name>
    <dbReference type="NCBI Taxonomy" id="455432"/>
    <lineage>
        <taxon>Bacteria</taxon>
        <taxon>Bacillati</taxon>
        <taxon>Actinomycetota</taxon>
        <taxon>Actinomycetes</taxon>
        <taxon>Mycobacteriales</taxon>
        <taxon>Nocardiaceae</taxon>
        <taxon>Nocardia</taxon>
    </lineage>
</organism>
<dbReference type="GO" id="GO:0016757">
    <property type="term" value="F:glycosyltransferase activity"/>
    <property type="evidence" value="ECO:0007669"/>
    <property type="project" value="UniProtKB-KW"/>
</dbReference>
<reference evidence="6 7" key="1">
    <citation type="submission" date="2017-10" db="EMBL/GenBank/DDBJ databases">
        <title>Comparative genomics between pathogenic Norcardia.</title>
        <authorList>
            <person name="Zeng L."/>
        </authorList>
    </citation>
    <scope>NUCLEOTIDE SEQUENCE [LARGE SCALE GENOMIC DNA]</scope>
    <source>
        <strain evidence="6 7">NC_YFY_NT001</strain>
    </source>
</reference>
<keyword evidence="4" id="KW-0808">Transferase</keyword>
<dbReference type="InterPro" id="IPR029044">
    <property type="entry name" value="Nucleotide-diphossugar_trans"/>
</dbReference>
<keyword evidence="3" id="KW-0328">Glycosyltransferase</keyword>
<evidence type="ECO:0000259" key="5">
    <source>
        <dbReference type="Pfam" id="PF00535"/>
    </source>
</evidence>
<dbReference type="EMBL" id="CP023778">
    <property type="protein sequence ID" value="ATL70054.1"/>
    <property type="molecule type" value="Genomic_DNA"/>
</dbReference>
<name>A0A291RS41_9NOCA</name>
<evidence type="ECO:0000256" key="1">
    <source>
        <dbReference type="ARBA" id="ARBA00004776"/>
    </source>
</evidence>
<dbReference type="PANTHER" id="PTHR43179:SF12">
    <property type="entry name" value="GALACTOFURANOSYLTRANSFERASE GLFT2"/>
    <property type="match status" value="1"/>
</dbReference>
<dbReference type="Gene3D" id="3.90.550.10">
    <property type="entry name" value="Spore Coat Polysaccharide Biosynthesis Protein SpsA, Chain A"/>
    <property type="match status" value="1"/>
</dbReference>
<comment type="pathway">
    <text evidence="1">Cell wall biogenesis; cell wall polysaccharide biosynthesis.</text>
</comment>
<dbReference type="Proteomes" id="UP000221961">
    <property type="component" value="Chromosome"/>
</dbReference>
<dbReference type="Pfam" id="PF00535">
    <property type="entry name" value="Glycos_transf_2"/>
    <property type="match status" value="1"/>
</dbReference>
<dbReference type="KEGG" id="ntp:CRH09_31575"/>
<comment type="similarity">
    <text evidence="2">Belongs to the glycosyltransferase 2 family.</text>
</comment>
<dbReference type="PANTHER" id="PTHR43179">
    <property type="entry name" value="RHAMNOSYLTRANSFERASE WBBL"/>
    <property type="match status" value="1"/>
</dbReference>
<proteinExistence type="inferred from homology"/>
<feature type="domain" description="Glycosyltransferase 2-like" evidence="5">
    <location>
        <begin position="73"/>
        <end position="157"/>
    </location>
</feature>
<sequence>MVLTSGALRGRGACRSLRSAIFGHDNDYGFDPRTPGWPVPRLRVACVVPYFDTGRLGVECVSRLATAVQQYRAAHQDPPDTAILVVDDGSRRRPFPGDCGLDGVEVIRLPENRGRAVARNIGLRASAGFDVTVFVDSDVLVQPDQVMRTCALWGAPGAGAGSTPVVAHLFSTSGVGPAGFDPAQALAVATVAADWRWSCRFQPSWTAVPGDWMYVGRRFDLVRDTGFWRRWRGMVGPWSLPTMVAGGCMAVPTALALEAGGFDEQFAAYGFEEATLVARLIAAGVLVVPQVHSAAVHVEHNPAHHSQAERNQMLAAAHRRFYTEFLNHDLV</sequence>
<evidence type="ECO:0000256" key="2">
    <source>
        <dbReference type="ARBA" id="ARBA00006739"/>
    </source>
</evidence>
<accession>A0A291RS41</accession>
<protein>
    <recommendedName>
        <fullName evidence="5">Glycosyltransferase 2-like domain-containing protein</fullName>
    </recommendedName>
</protein>
<gene>
    <name evidence="6" type="ORF">CRH09_31575</name>
</gene>
<evidence type="ECO:0000256" key="4">
    <source>
        <dbReference type="ARBA" id="ARBA00022679"/>
    </source>
</evidence>
<dbReference type="InterPro" id="IPR001173">
    <property type="entry name" value="Glyco_trans_2-like"/>
</dbReference>
<evidence type="ECO:0000313" key="7">
    <source>
        <dbReference type="Proteomes" id="UP000221961"/>
    </source>
</evidence>
<dbReference type="AlphaFoldDB" id="A0A291RS41"/>
<evidence type="ECO:0000313" key="6">
    <source>
        <dbReference type="EMBL" id="ATL70054.1"/>
    </source>
</evidence>
<dbReference type="SUPFAM" id="SSF53448">
    <property type="entry name" value="Nucleotide-diphospho-sugar transferases"/>
    <property type="match status" value="1"/>
</dbReference>